<accession>A0A2P7AUK3</accession>
<organism evidence="9 10">
    <name type="scientific">Phyllobacterium endophyticum</name>
    <dbReference type="NCBI Taxonomy" id="1149773"/>
    <lineage>
        <taxon>Bacteria</taxon>
        <taxon>Pseudomonadati</taxon>
        <taxon>Pseudomonadota</taxon>
        <taxon>Alphaproteobacteria</taxon>
        <taxon>Hyphomicrobiales</taxon>
        <taxon>Phyllobacteriaceae</taxon>
        <taxon>Phyllobacterium</taxon>
    </lineage>
</organism>
<dbReference type="EMBL" id="PGGN01000002">
    <property type="protein sequence ID" value="PSH57881.1"/>
    <property type="molecule type" value="Genomic_DNA"/>
</dbReference>
<dbReference type="OrthoDB" id="6679728at2"/>
<dbReference type="Gene3D" id="2.40.160.60">
    <property type="entry name" value="Outer membrane protein transport protein (OMPP1/FadL/TodX)"/>
    <property type="match status" value="1"/>
</dbReference>
<name>A0A2P7AUK3_9HYPH</name>
<evidence type="ECO:0000313" key="10">
    <source>
        <dbReference type="Proteomes" id="UP000241158"/>
    </source>
</evidence>
<dbReference type="RefSeq" id="WP_106716321.1">
    <property type="nucleotide sequence ID" value="NZ_JACHXT010000001.1"/>
</dbReference>
<comment type="caution">
    <text evidence="9">The sequence shown here is derived from an EMBL/GenBank/DDBJ whole genome shotgun (WGS) entry which is preliminary data.</text>
</comment>
<dbReference type="Pfam" id="PF03349">
    <property type="entry name" value="Toluene_X"/>
    <property type="match status" value="1"/>
</dbReference>
<protein>
    <submittedName>
        <fullName evidence="9">Long-chain fatty acid transporter</fullName>
    </submittedName>
</protein>
<keyword evidence="4" id="KW-0812">Transmembrane</keyword>
<evidence type="ECO:0000256" key="7">
    <source>
        <dbReference type="ARBA" id="ARBA00023237"/>
    </source>
</evidence>
<dbReference type="PANTHER" id="PTHR35093">
    <property type="entry name" value="OUTER MEMBRANE PROTEIN NMB0088-RELATED"/>
    <property type="match status" value="1"/>
</dbReference>
<evidence type="ECO:0000256" key="3">
    <source>
        <dbReference type="ARBA" id="ARBA00022452"/>
    </source>
</evidence>
<keyword evidence="6" id="KW-0472">Membrane</keyword>
<sequence length="433" mass="45458">MTKAISTILGSALVLSGLAGAAQAGGLERGGYEWDLLFDTQRFATEAGVAYVMPERKFRNVKDINPADGLGADGKGGGANSVKGTASFAIYNFGAKVGLTPDADCLASYSQPWGVHSKPGANWVGAQDEIEKKVNSHDYGLTCSYKFDVGKGQLRAIGGVSYQEISGFKEGLGLSPNVFKSLDPRLARFPGDGTGRLALEGDGVGWRVGAAYEIPEIALRASLIYNAAVDYDLNGTYDLTKIPALDPVNKPLLGRLTDVYGSTTLPQSVELKLQSGIAPGWLAFGSVKWVDWSVLDIVTFCPVSTKGVVACGPRSPALADSLELMYQDGWTVSGGIGHKFNDQWSGAVQLAWDRGTTTGISAQTDTWTLSSGVAYSPNKDFEVRLGGAVGLMTSGSAGPVDCPNTAGKCGTGITYDFGNDIVTAVSISGKFKF</sequence>
<comment type="similarity">
    <text evidence="2">Belongs to the OmpP1/FadL family.</text>
</comment>
<comment type="subcellular location">
    <subcellularLocation>
        <location evidence="1">Cell outer membrane</location>
        <topology evidence="1">Multi-pass membrane protein</topology>
    </subcellularLocation>
</comment>
<keyword evidence="7" id="KW-0998">Cell outer membrane</keyword>
<dbReference type="GO" id="GO:0009279">
    <property type="term" value="C:cell outer membrane"/>
    <property type="evidence" value="ECO:0007669"/>
    <property type="project" value="UniProtKB-SubCell"/>
</dbReference>
<feature type="signal peptide" evidence="8">
    <location>
        <begin position="1"/>
        <end position="24"/>
    </location>
</feature>
<keyword evidence="5 8" id="KW-0732">Signal</keyword>
<evidence type="ECO:0000256" key="6">
    <source>
        <dbReference type="ARBA" id="ARBA00023136"/>
    </source>
</evidence>
<feature type="chain" id="PRO_5015107121" evidence="8">
    <location>
        <begin position="25"/>
        <end position="433"/>
    </location>
</feature>
<dbReference type="Proteomes" id="UP000241158">
    <property type="component" value="Unassembled WGS sequence"/>
</dbReference>
<proteinExistence type="inferred from homology"/>
<evidence type="ECO:0000256" key="1">
    <source>
        <dbReference type="ARBA" id="ARBA00004571"/>
    </source>
</evidence>
<dbReference type="PANTHER" id="PTHR35093:SF8">
    <property type="entry name" value="OUTER MEMBRANE PROTEIN NMB0088-RELATED"/>
    <property type="match status" value="1"/>
</dbReference>
<evidence type="ECO:0000256" key="8">
    <source>
        <dbReference type="SAM" id="SignalP"/>
    </source>
</evidence>
<evidence type="ECO:0000256" key="4">
    <source>
        <dbReference type="ARBA" id="ARBA00022692"/>
    </source>
</evidence>
<dbReference type="GO" id="GO:0015483">
    <property type="term" value="F:long-chain fatty acid transporting porin activity"/>
    <property type="evidence" value="ECO:0007669"/>
    <property type="project" value="TreeGrafter"/>
</dbReference>
<reference evidence="10" key="1">
    <citation type="submission" date="2017-11" db="EMBL/GenBank/DDBJ databases">
        <authorList>
            <person name="Kuznetsova I."/>
            <person name="Sazanova A."/>
            <person name="Chirak E."/>
            <person name="Safronova V."/>
            <person name="Willems A."/>
        </authorList>
    </citation>
    <scope>NUCLEOTIDE SEQUENCE [LARGE SCALE GENOMIC DNA]</scope>
    <source>
        <strain evidence="10">PEPV15</strain>
    </source>
</reference>
<keyword evidence="3" id="KW-1134">Transmembrane beta strand</keyword>
<dbReference type="SUPFAM" id="SSF56935">
    <property type="entry name" value="Porins"/>
    <property type="match status" value="1"/>
</dbReference>
<evidence type="ECO:0000256" key="2">
    <source>
        <dbReference type="ARBA" id="ARBA00008163"/>
    </source>
</evidence>
<keyword evidence="10" id="KW-1185">Reference proteome</keyword>
<gene>
    <name evidence="9" type="ORF">CU100_09315</name>
</gene>
<evidence type="ECO:0000313" key="9">
    <source>
        <dbReference type="EMBL" id="PSH57881.1"/>
    </source>
</evidence>
<evidence type="ECO:0000256" key="5">
    <source>
        <dbReference type="ARBA" id="ARBA00022729"/>
    </source>
</evidence>
<dbReference type="InterPro" id="IPR005017">
    <property type="entry name" value="OMPP1/FadL/TodX"/>
</dbReference>
<dbReference type="AlphaFoldDB" id="A0A2P7AUK3"/>